<reference evidence="1 2" key="1">
    <citation type="journal article" date="2023" name="J. Hered.">
        <title>Chromosome-level genome of the wood stork (Mycteria americana) provides insight into avian chromosome evolution.</title>
        <authorList>
            <person name="Flamio R. Jr."/>
            <person name="Ramstad K.M."/>
        </authorList>
    </citation>
    <scope>NUCLEOTIDE SEQUENCE [LARGE SCALE GENOMIC DNA]</scope>
    <source>
        <strain evidence="1">JAX WOST 10</strain>
    </source>
</reference>
<dbReference type="EMBL" id="JAUNZN010000002">
    <property type="protein sequence ID" value="KAK4827883.1"/>
    <property type="molecule type" value="Genomic_DNA"/>
</dbReference>
<sequence>MRVVRHWDRLPREVVDAPSLETFKHLLSPGPGLTRATTPSREGVMSQCPCVIGAAVLRFAAVSSCAPALRHYCLLVEKDFKKKKKKKGVGGEIHDSDLQLGSQSSRVMLQLISKGFPPAINTLILIVAQEPVIMTSQDPTLQPVESRKAAAASFPPLCQLWYNAWVHRPIPRFTAWPFKTETLDMIKFKYEHGKKGSRTITRLRPPYQASRLSSKSWGRSQQEQLPVNASAIQYLDRSLPTAVLHGAVEIDYTNNRSSIQGPFAGTRFVG</sequence>
<accession>A0AAN7SGW0</accession>
<proteinExistence type="predicted"/>
<organism evidence="1 2">
    <name type="scientific">Mycteria americana</name>
    <name type="common">Wood stork</name>
    <dbReference type="NCBI Taxonomy" id="33587"/>
    <lineage>
        <taxon>Eukaryota</taxon>
        <taxon>Metazoa</taxon>
        <taxon>Chordata</taxon>
        <taxon>Craniata</taxon>
        <taxon>Vertebrata</taxon>
        <taxon>Euteleostomi</taxon>
        <taxon>Archelosauria</taxon>
        <taxon>Archosauria</taxon>
        <taxon>Dinosauria</taxon>
        <taxon>Saurischia</taxon>
        <taxon>Theropoda</taxon>
        <taxon>Coelurosauria</taxon>
        <taxon>Aves</taxon>
        <taxon>Neognathae</taxon>
        <taxon>Neoaves</taxon>
        <taxon>Aequornithes</taxon>
        <taxon>Ciconiiformes</taxon>
        <taxon>Ciconiidae</taxon>
        <taxon>Mycteria</taxon>
    </lineage>
</organism>
<dbReference type="AlphaFoldDB" id="A0AAN7SGW0"/>
<comment type="caution">
    <text evidence="1">The sequence shown here is derived from an EMBL/GenBank/DDBJ whole genome shotgun (WGS) entry which is preliminary data.</text>
</comment>
<evidence type="ECO:0000313" key="1">
    <source>
        <dbReference type="EMBL" id="KAK4827883.1"/>
    </source>
</evidence>
<name>A0AAN7SGW0_MYCAM</name>
<dbReference type="Proteomes" id="UP001333110">
    <property type="component" value="Unassembled WGS sequence"/>
</dbReference>
<protein>
    <submittedName>
        <fullName evidence="1">Uncharacterized protein</fullName>
    </submittedName>
</protein>
<gene>
    <name evidence="1" type="ORF">QYF61_022277</name>
</gene>
<keyword evidence="2" id="KW-1185">Reference proteome</keyword>
<evidence type="ECO:0000313" key="2">
    <source>
        <dbReference type="Proteomes" id="UP001333110"/>
    </source>
</evidence>